<dbReference type="EMBL" id="LSMT01000202">
    <property type="protein sequence ID" value="PFX23610.1"/>
    <property type="molecule type" value="Genomic_DNA"/>
</dbReference>
<evidence type="ECO:0000256" key="1">
    <source>
        <dbReference type="SAM" id="MobiDB-lite"/>
    </source>
</evidence>
<name>A0A2B4S499_STYPI</name>
<dbReference type="AlphaFoldDB" id="A0A2B4S499"/>
<gene>
    <name evidence="2" type="ORF">AWC38_SpisGene11832</name>
</gene>
<evidence type="ECO:0000313" key="2">
    <source>
        <dbReference type="EMBL" id="PFX23610.1"/>
    </source>
</evidence>
<accession>A0A2B4S499</accession>
<reference evidence="3" key="1">
    <citation type="journal article" date="2017" name="bioRxiv">
        <title>Comparative analysis of the genomes of Stylophora pistillata and Acropora digitifera provides evidence for extensive differences between species of corals.</title>
        <authorList>
            <person name="Voolstra C.R."/>
            <person name="Li Y."/>
            <person name="Liew Y.J."/>
            <person name="Baumgarten S."/>
            <person name="Zoccola D."/>
            <person name="Flot J.-F."/>
            <person name="Tambutte S."/>
            <person name="Allemand D."/>
            <person name="Aranda M."/>
        </authorList>
    </citation>
    <scope>NUCLEOTIDE SEQUENCE [LARGE SCALE GENOMIC DNA]</scope>
</reference>
<comment type="caution">
    <text evidence="2">The sequence shown here is derived from an EMBL/GenBank/DDBJ whole genome shotgun (WGS) entry which is preliminary data.</text>
</comment>
<organism evidence="2 3">
    <name type="scientific">Stylophora pistillata</name>
    <name type="common">Smooth cauliflower coral</name>
    <dbReference type="NCBI Taxonomy" id="50429"/>
    <lineage>
        <taxon>Eukaryota</taxon>
        <taxon>Metazoa</taxon>
        <taxon>Cnidaria</taxon>
        <taxon>Anthozoa</taxon>
        <taxon>Hexacorallia</taxon>
        <taxon>Scleractinia</taxon>
        <taxon>Astrocoeniina</taxon>
        <taxon>Pocilloporidae</taxon>
        <taxon>Stylophora</taxon>
    </lineage>
</organism>
<keyword evidence="3" id="KW-1185">Reference proteome</keyword>
<protein>
    <submittedName>
        <fullName evidence="2">Uncharacterized protein</fullName>
    </submittedName>
</protein>
<proteinExistence type="predicted"/>
<sequence length="663" mass="74004">MAGHKAQAHEELRRPLLSGGEDYYGSAEFQNLRVLDHLEAKRAHIEHLSFVVSDAGARKADIGYHFKLKDPDLCEDFEEGDVVGFFNGNDGRASIQLLDSKRGKDAVMAGVISRSAYMEATPSISEDDPTDVVCVIGVIKVKCMGSVRAGERIYASVDFDNPGTAIPESHLPPSVLLGKTSILLGMAMEEKKASQLDDVHLLFFSVNLDSIYDGPIAPVYELAKVEMDKRNLFQLLVELSFHNGAEEETQSFYSTPFLIRSRPRNNPNKPKPGTKRPRPVPDSAEEEDSSGHYSPDSSVSMADALPVFTGSSGSDDFRGGAEVRFISLENKTVFDKVQSRSGNVAKQRVYDGVIQMEAVSPVGQILSIRTWVFREPKAAELHKDRNGPVELQVTYGQHSIEKLFFSVNLDSIYDGPIAPVYELAKVEMDKRNLFQLLVELSFHNGAEEETQSFYSTPFLIRSRPRNNPNKPKPGTKRPRPVPDSAEEEDSSGHYSPDSSVSMAGKKVVVNNLKEVHYDTGYASKAPFQVTWLTLDIFPQAKYIRYRCDVSGLEFTWDGLQQKMSPHLEGILPMNSTAVPGKHHYYLNWDRCAHGGANKLSARVQGISNNKQICGPIIFSANFNCSAVYYYQDAPHKGWKMYKSVEYYSELHKYLKCTPAEDFK</sequence>
<feature type="compositionally biased region" description="Polar residues" evidence="1">
    <location>
        <begin position="291"/>
        <end position="300"/>
    </location>
</feature>
<dbReference type="Proteomes" id="UP000225706">
    <property type="component" value="Unassembled WGS sequence"/>
</dbReference>
<evidence type="ECO:0000313" key="3">
    <source>
        <dbReference type="Proteomes" id="UP000225706"/>
    </source>
</evidence>
<dbReference type="OrthoDB" id="5985758at2759"/>
<feature type="region of interest" description="Disordered" evidence="1">
    <location>
        <begin position="252"/>
        <end position="300"/>
    </location>
</feature>
<feature type="region of interest" description="Disordered" evidence="1">
    <location>
        <begin position="457"/>
        <end position="500"/>
    </location>
</feature>